<dbReference type="InterPro" id="IPR007858">
    <property type="entry name" value="Dpy-30_motif"/>
</dbReference>
<dbReference type="PANTHER" id="PTHR48079">
    <property type="entry name" value="PROTEIN YEEZ"/>
    <property type="match status" value="1"/>
</dbReference>
<dbReference type="Proteomes" id="UP000030681">
    <property type="component" value="Unassembled WGS sequence"/>
</dbReference>
<dbReference type="RefSeq" id="XP_008626010.2">
    <property type="nucleotide sequence ID" value="XM_008627788.2"/>
</dbReference>
<dbReference type="SUPFAM" id="SSF51735">
    <property type="entry name" value="NAD(P)-binding Rossmann-fold domains"/>
    <property type="match status" value="1"/>
</dbReference>
<dbReference type="SUPFAM" id="SSF52540">
    <property type="entry name" value="P-loop containing nucleoside triphosphate hydrolases"/>
    <property type="match status" value="1"/>
</dbReference>
<dbReference type="InterPro" id="IPR051783">
    <property type="entry name" value="NAD(P)-dependent_oxidoreduct"/>
</dbReference>
<feature type="region of interest" description="Disordered" evidence="2">
    <location>
        <begin position="914"/>
        <end position="937"/>
    </location>
</feature>
<name>A0A081IBQ4_PLAVN</name>
<dbReference type="OrthoDB" id="10262413at2759"/>
<dbReference type="GO" id="GO:0004029">
    <property type="term" value="F:aldehyde dehydrogenase (NAD+) activity"/>
    <property type="evidence" value="ECO:0007669"/>
    <property type="project" value="TreeGrafter"/>
</dbReference>
<feature type="compositionally biased region" description="Basic and acidic residues" evidence="2">
    <location>
        <begin position="572"/>
        <end position="585"/>
    </location>
</feature>
<keyword evidence="1" id="KW-0175">Coiled coil</keyword>
<gene>
    <name evidence="3" type="ORF">YYE_04147</name>
</gene>
<organism evidence="3 4">
    <name type="scientific">Plasmodium vinckei vinckei</name>
    <dbReference type="NCBI Taxonomy" id="54757"/>
    <lineage>
        <taxon>Eukaryota</taxon>
        <taxon>Sar</taxon>
        <taxon>Alveolata</taxon>
        <taxon>Apicomplexa</taxon>
        <taxon>Aconoidasida</taxon>
        <taxon>Haemosporida</taxon>
        <taxon>Plasmodiidae</taxon>
        <taxon>Plasmodium</taxon>
        <taxon>Plasmodium (Vinckeia)</taxon>
    </lineage>
</organism>
<feature type="compositionally biased region" description="Low complexity" evidence="2">
    <location>
        <begin position="614"/>
        <end position="628"/>
    </location>
</feature>
<protein>
    <recommendedName>
        <fullName evidence="5">P-loop containing nucleoside triphosphate hydrolase</fullName>
    </recommendedName>
</protein>
<dbReference type="KEGG" id="pvv:PVVCY_0400490"/>
<sequence>MRVFINNINTYSGSCLCKTLDNIENEKCEIYGTVISQNESNEEDMYMYNYNNVKKIVSKTNKDKLLKYIVMSNLCIFDMHNTCIDEIEYIIRKLRNEEIKNKITFILISSIMTWNKTKRKFFKKKVEENGEGKTGENAEEKVEKNAEEKGEENHTVLKTQTSDQTNSIDDFEKNNIDKYRYIPEIFSEKDYLKRIPSSDYKELKTIETLILSLNSVKNINTYVVASGILYGNGENVFFPIFKNAWFSKDNQIIDKGDNFIPIIHVKGLCEYVKNVFLYKPKIKYLIAVDQEYVTQKDIIRSVANYMSGNNNYLSVSSYDSIFIKDSDKLCINLRFQCTQFWNPNQINKTDEEKKDSSEKDENESDKNGNSEVDSDENEDDENEESSKHDDSSEHDENSEYSEHSEGDEHEEDEKHEEGESCVKFHCQDGFTKNISILLTEFCEYRNLKSLKIIILGPPGVGKSFIAKKVCEHYNLKMCSIQILLDECKKNNYNFPEYYKNSLNNIEKSDKLNLNDLSLIFYKKLKSNECKFRGYVLDSFPRNYDEAKIFFESYSASNVVTSSNGFTISENEEMNKKDKKKNEKQGTNDGSEGDEASEEETENEVNDESKEDEQSNSSSKKTSSQSGTSENEDTSESEDESENEEESENEDESNESPKKGKKRDTKNDSEKNKECLYNDGKNIQPINNTILPEFVIILKSNEDLCRNRMMNLPKEEIIKGHNDEKGFERRYNKYVEENCRNDYLEFDKKNTIEDYFIENEIEVLNININEKSILDDILTNIYIYIEKNKKFYNFLPSTDEILKNKLHEQEIKLLNEKENLQKTEDNIANEELNKNDELIKAEKKRQQLLMEYQQQYIHNQSLPLRFYLIKNILPILTDALIYICKTKPKNPCLHIAEYLLENAHKYNVDENILPLIPPKKNEDQEDSPNDHPKETNIQ</sequence>
<dbReference type="InterPro" id="IPR027417">
    <property type="entry name" value="P-loop_NTPase"/>
</dbReference>
<dbReference type="InterPro" id="IPR036291">
    <property type="entry name" value="NAD(P)-bd_dom_sf"/>
</dbReference>
<accession>A0A081IBQ4</accession>
<dbReference type="CDD" id="cd22967">
    <property type="entry name" value="DD_AK7"/>
    <property type="match status" value="1"/>
</dbReference>
<dbReference type="Pfam" id="PF05186">
    <property type="entry name" value="Dpy-30"/>
    <property type="match status" value="1"/>
</dbReference>
<feature type="compositionally biased region" description="Acidic residues" evidence="2">
    <location>
        <begin position="372"/>
        <end position="383"/>
    </location>
</feature>
<dbReference type="AlphaFoldDB" id="A0A081IBQ4"/>
<dbReference type="PANTHER" id="PTHR48079:SF6">
    <property type="entry name" value="NAD(P)-BINDING DOMAIN-CONTAINING PROTEIN-RELATED"/>
    <property type="match status" value="1"/>
</dbReference>
<dbReference type="Gene3D" id="1.20.890.10">
    <property type="entry name" value="cAMP-dependent protein kinase regulatory subunit, dimerization-anchoring domain"/>
    <property type="match status" value="1"/>
</dbReference>
<evidence type="ECO:0000256" key="2">
    <source>
        <dbReference type="SAM" id="MobiDB-lite"/>
    </source>
</evidence>
<dbReference type="GeneID" id="19962353"/>
<dbReference type="EMBL" id="KL446953">
    <property type="protein sequence ID" value="KEG01112.1"/>
    <property type="molecule type" value="Genomic_DNA"/>
</dbReference>
<proteinExistence type="predicted"/>
<feature type="compositionally biased region" description="Acidic residues" evidence="2">
    <location>
        <begin position="629"/>
        <end position="653"/>
    </location>
</feature>
<feature type="compositionally biased region" description="Basic and acidic residues" evidence="2">
    <location>
        <begin position="128"/>
        <end position="155"/>
    </location>
</feature>
<dbReference type="GO" id="GO:0005737">
    <property type="term" value="C:cytoplasm"/>
    <property type="evidence" value="ECO:0007669"/>
    <property type="project" value="TreeGrafter"/>
</dbReference>
<feature type="region of interest" description="Disordered" evidence="2">
    <location>
        <begin position="128"/>
        <end position="156"/>
    </location>
</feature>
<dbReference type="InterPro" id="IPR047499">
    <property type="entry name" value="DD_AK7"/>
</dbReference>
<feature type="region of interest" description="Disordered" evidence="2">
    <location>
        <begin position="348"/>
        <end position="416"/>
    </location>
</feature>
<feature type="coiled-coil region" evidence="1">
    <location>
        <begin position="802"/>
        <end position="839"/>
    </location>
</feature>
<feature type="compositionally biased region" description="Basic and acidic residues" evidence="2">
    <location>
        <begin position="348"/>
        <end position="368"/>
    </location>
</feature>
<dbReference type="Gene3D" id="3.40.50.300">
    <property type="entry name" value="P-loop containing nucleotide triphosphate hydrolases"/>
    <property type="match status" value="1"/>
</dbReference>
<evidence type="ECO:0000256" key="1">
    <source>
        <dbReference type="SAM" id="Coils"/>
    </source>
</evidence>
<reference evidence="3 4" key="1">
    <citation type="submission" date="2013-02" db="EMBL/GenBank/DDBJ databases">
        <title>The Genome Sequence of Plasmodium vinckei vinckei.</title>
        <authorList>
            <consortium name="The Broad Institute Genome Sequencing Platform"/>
            <consortium name="The Broad Institute Genome Sequencing Center for Infectious Disease"/>
            <person name="Neafsey D."/>
            <person name="Cheeseman I."/>
            <person name="Volkman S."/>
            <person name="Adams J."/>
            <person name="Walker B."/>
            <person name="Young S.K."/>
            <person name="Zeng Q."/>
            <person name="Gargeya S."/>
            <person name="Fitzgerald M."/>
            <person name="Haas B."/>
            <person name="Abouelleil A."/>
            <person name="Alvarado L."/>
            <person name="Arachchi H.M."/>
            <person name="Berlin A.M."/>
            <person name="Chapman S.B."/>
            <person name="Dewar J."/>
            <person name="Goldberg J."/>
            <person name="Griggs A."/>
            <person name="Gujja S."/>
            <person name="Hansen M."/>
            <person name="Howarth C."/>
            <person name="Imamovic A."/>
            <person name="Larimer J."/>
            <person name="McCowan C."/>
            <person name="Murphy C."/>
            <person name="Neiman D."/>
            <person name="Pearson M."/>
            <person name="Priest M."/>
            <person name="Roberts A."/>
            <person name="Saif S."/>
            <person name="Shea T."/>
            <person name="Sisk P."/>
            <person name="Sykes S."/>
            <person name="Wortman J."/>
            <person name="Nusbaum C."/>
            <person name="Birren B."/>
        </authorList>
    </citation>
    <scope>NUCLEOTIDE SEQUENCE [LARGE SCALE GENOMIC DNA]</scope>
    <source>
        <strain evidence="4">vinckei</strain>
    </source>
</reference>
<feature type="compositionally biased region" description="Basic and acidic residues" evidence="2">
    <location>
        <begin position="384"/>
        <end position="406"/>
    </location>
</feature>
<feature type="region of interest" description="Disordered" evidence="2">
    <location>
        <begin position="569"/>
        <end position="680"/>
    </location>
</feature>
<dbReference type="Pfam" id="PF13207">
    <property type="entry name" value="AAA_17"/>
    <property type="match status" value="1"/>
</dbReference>
<evidence type="ECO:0000313" key="4">
    <source>
        <dbReference type="Proteomes" id="UP000030681"/>
    </source>
</evidence>
<evidence type="ECO:0000313" key="3">
    <source>
        <dbReference type="EMBL" id="KEG01112.1"/>
    </source>
</evidence>
<feature type="compositionally biased region" description="Basic and acidic residues" evidence="2">
    <location>
        <begin position="664"/>
        <end position="675"/>
    </location>
</feature>
<feature type="compositionally biased region" description="Basic and acidic residues" evidence="2">
    <location>
        <begin position="927"/>
        <end position="937"/>
    </location>
</feature>
<feature type="compositionally biased region" description="Acidic residues" evidence="2">
    <location>
        <begin position="590"/>
        <end position="610"/>
    </location>
</feature>
<evidence type="ECO:0008006" key="5">
    <source>
        <dbReference type="Google" id="ProtNLM"/>
    </source>
</evidence>